<proteinExistence type="predicted"/>
<dbReference type="Proteomes" id="UP001341840">
    <property type="component" value="Unassembled WGS sequence"/>
</dbReference>
<sequence length="187" mass="21777">MLSLRQQRTIGSSKCLWGFCFHVEQRLTSRLTVAAGGPPTNVPATNLGYSREKRREPPFIMILMRKIVNDRGRLIGPPGKYERWSSGASTRPVDIRVKLWALVPYWEPHEFVVLTPLLLEYFRCRYLEFHRLRLKLGGGSSGCYTVSSYHPFSLRWSPREEESEDFKDILSKQRENTQIRIHTLILV</sequence>
<gene>
    <name evidence="1" type="ORF">PIB30_049044</name>
</gene>
<keyword evidence="2" id="KW-1185">Reference proteome</keyword>
<evidence type="ECO:0000313" key="1">
    <source>
        <dbReference type="EMBL" id="MED6160200.1"/>
    </source>
</evidence>
<organism evidence="1 2">
    <name type="scientific">Stylosanthes scabra</name>
    <dbReference type="NCBI Taxonomy" id="79078"/>
    <lineage>
        <taxon>Eukaryota</taxon>
        <taxon>Viridiplantae</taxon>
        <taxon>Streptophyta</taxon>
        <taxon>Embryophyta</taxon>
        <taxon>Tracheophyta</taxon>
        <taxon>Spermatophyta</taxon>
        <taxon>Magnoliopsida</taxon>
        <taxon>eudicotyledons</taxon>
        <taxon>Gunneridae</taxon>
        <taxon>Pentapetalae</taxon>
        <taxon>rosids</taxon>
        <taxon>fabids</taxon>
        <taxon>Fabales</taxon>
        <taxon>Fabaceae</taxon>
        <taxon>Papilionoideae</taxon>
        <taxon>50 kb inversion clade</taxon>
        <taxon>dalbergioids sensu lato</taxon>
        <taxon>Dalbergieae</taxon>
        <taxon>Pterocarpus clade</taxon>
        <taxon>Stylosanthes</taxon>
    </lineage>
</organism>
<dbReference type="EMBL" id="JASCZI010121155">
    <property type="protein sequence ID" value="MED6160200.1"/>
    <property type="molecule type" value="Genomic_DNA"/>
</dbReference>
<accession>A0ABU6UFY7</accession>
<protein>
    <submittedName>
        <fullName evidence="1">Uncharacterized protein</fullName>
    </submittedName>
</protein>
<name>A0ABU6UFY7_9FABA</name>
<comment type="caution">
    <text evidence="1">The sequence shown here is derived from an EMBL/GenBank/DDBJ whole genome shotgun (WGS) entry which is preliminary data.</text>
</comment>
<evidence type="ECO:0000313" key="2">
    <source>
        <dbReference type="Proteomes" id="UP001341840"/>
    </source>
</evidence>
<reference evidence="1 2" key="1">
    <citation type="journal article" date="2023" name="Plants (Basel)">
        <title>Bridging the Gap: Combining Genomics and Transcriptomics Approaches to Understand Stylosanthes scabra, an Orphan Legume from the Brazilian Caatinga.</title>
        <authorList>
            <person name="Ferreira-Neto J.R.C."/>
            <person name="da Silva M.D."/>
            <person name="Binneck E."/>
            <person name="de Melo N.F."/>
            <person name="da Silva R.H."/>
            <person name="de Melo A.L.T.M."/>
            <person name="Pandolfi V."/>
            <person name="Bustamante F.O."/>
            <person name="Brasileiro-Vidal A.C."/>
            <person name="Benko-Iseppon A.M."/>
        </authorList>
    </citation>
    <scope>NUCLEOTIDE SEQUENCE [LARGE SCALE GENOMIC DNA]</scope>
    <source>
        <tissue evidence="1">Leaves</tissue>
    </source>
</reference>